<evidence type="ECO:0000256" key="1">
    <source>
        <dbReference type="ARBA" id="ARBA00004167"/>
    </source>
</evidence>
<name>A0A1U7IIP8_9CYAN</name>
<evidence type="ECO:0000256" key="4">
    <source>
        <dbReference type="ARBA" id="ARBA00022692"/>
    </source>
</evidence>
<evidence type="ECO:0000313" key="9">
    <source>
        <dbReference type="EMBL" id="OKH37001.1"/>
    </source>
</evidence>
<dbReference type="NCBIfam" id="NF001972">
    <property type="entry name" value="PRK00753.1"/>
    <property type="match status" value="1"/>
</dbReference>
<feature type="transmembrane region" description="Helical" evidence="8">
    <location>
        <begin position="20"/>
        <end position="39"/>
    </location>
</feature>
<gene>
    <name evidence="8" type="primary">psbL</name>
    <name evidence="9" type="ORF">NIES2119_14340</name>
</gene>
<dbReference type="InterPro" id="IPR037266">
    <property type="entry name" value="PSII_PsbL_sf"/>
</dbReference>
<organism evidence="9 10">
    <name type="scientific">[Phormidium ambiguum] IAM M-71</name>
    <dbReference type="NCBI Taxonomy" id="454136"/>
    <lineage>
        <taxon>Bacteria</taxon>
        <taxon>Bacillati</taxon>
        <taxon>Cyanobacteriota</taxon>
        <taxon>Cyanophyceae</taxon>
        <taxon>Oscillatoriophycideae</taxon>
        <taxon>Aerosakkonematales</taxon>
        <taxon>Aerosakkonemataceae</taxon>
        <taxon>Floridanema</taxon>
    </lineage>
</organism>
<dbReference type="Proteomes" id="UP000185860">
    <property type="component" value="Unassembled WGS sequence"/>
</dbReference>
<comment type="similarity">
    <text evidence="8">Belongs to the PsbL family.</text>
</comment>
<evidence type="ECO:0000256" key="3">
    <source>
        <dbReference type="ARBA" id="ARBA00022531"/>
    </source>
</evidence>
<dbReference type="STRING" id="454136.NIES2119_14340"/>
<dbReference type="RefSeq" id="WP_073594179.1">
    <property type="nucleotide sequence ID" value="NZ_MRCE01000013.1"/>
</dbReference>
<dbReference type="GO" id="GO:0009539">
    <property type="term" value="C:photosystem II reaction center"/>
    <property type="evidence" value="ECO:0007669"/>
    <property type="project" value="InterPro"/>
</dbReference>
<keyword evidence="3 8" id="KW-0602">Photosynthesis</keyword>
<evidence type="ECO:0000256" key="6">
    <source>
        <dbReference type="ARBA" id="ARBA00023136"/>
    </source>
</evidence>
<keyword evidence="2 8" id="KW-0674">Reaction center</keyword>
<dbReference type="GO" id="GO:0015979">
    <property type="term" value="P:photosynthesis"/>
    <property type="evidence" value="ECO:0007669"/>
    <property type="project" value="UniProtKB-UniRule"/>
</dbReference>
<comment type="function">
    <text evidence="8">One of the components of the core complex of photosystem II (PSII). PSII is a light-driven water:plastoquinone oxidoreductase that uses light energy to abstract electrons from H(2)O, generating O(2) and a proton gradient subsequently used for ATP formation. It consists of a core antenna complex that captures photons, and an electron transfer chain that converts photonic excitation into a charge separation. This subunit is found at the monomer-monomer interface and is required for correct PSII assembly and/or dimerization.</text>
</comment>
<evidence type="ECO:0000313" key="10">
    <source>
        <dbReference type="Proteomes" id="UP000185860"/>
    </source>
</evidence>
<reference evidence="9 10" key="1">
    <citation type="submission" date="2016-11" db="EMBL/GenBank/DDBJ databases">
        <title>Draft Genome Sequences of Nine Cyanobacterial Strains from Diverse Habitats.</title>
        <authorList>
            <person name="Zhu T."/>
            <person name="Hou S."/>
            <person name="Lu X."/>
            <person name="Hess W.R."/>
        </authorList>
    </citation>
    <scope>NUCLEOTIDE SEQUENCE [LARGE SCALE GENOMIC DNA]</scope>
    <source>
        <strain evidence="9 10">IAM M-71</strain>
    </source>
</reference>
<dbReference type="Pfam" id="PF02419">
    <property type="entry name" value="PsbL"/>
    <property type="match status" value="1"/>
</dbReference>
<keyword evidence="6 8" id="KW-0472">Membrane</keyword>
<comment type="subcellular location">
    <subcellularLocation>
        <location evidence="8">Cellular thylakoid membrane</location>
        <topology evidence="8">Single-pass membrane protein</topology>
    </subcellularLocation>
    <subcellularLocation>
        <location evidence="1">Membrane</location>
        <topology evidence="1">Single-pass membrane protein</topology>
    </subcellularLocation>
</comment>
<dbReference type="InterPro" id="IPR003372">
    <property type="entry name" value="PSII_PsbL"/>
</dbReference>
<sequence>MPTRTPNPNNQPVELTRTALYLGLLLIFVLGLLFSSYFFN</sequence>
<keyword evidence="4 8" id="KW-0812">Transmembrane</keyword>
<dbReference type="SUPFAM" id="SSF161017">
    <property type="entry name" value="Photosystem II reaction center protein L, PsbL"/>
    <property type="match status" value="1"/>
</dbReference>
<dbReference type="AlphaFoldDB" id="A0A1U7IIP8"/>
<keyword evidence="7 8" id="KW-0604">Photosystem II</keyword>
<comment type="subunit">
    <text evidence="8">PSII is composed of 1 copy each of membrane proteins PsbA, PsbB, PsbC, PsbD, PsbE, PsbF, PsbH, PsbI, PsbJ, PsbK, PsbL, PsbM, PsbT, PsbX, PsbY, PsbZ, Psb30/Ycf12, peripheral proteins PsbO, CyanoQ(PsbQ), PsbU, PsbV and a large number of cofactors. It forms dimeric complexes.</text>
</comment>
<dbReference type="EMBL" id="MRCE01000013">
    <property type="protein sequence ID" value="OKH37001.1"/>
    <property type="molecule type" value="Genomic_DNA"/>
</dbReference>
<evidence type="ECO:0000256" key="7">
    <source>
        <dbReference type="ARBA" id="ARBA00023276"/>
    </source>
</evidence>
<proteinExistence type="inferred from homology"/>
<evidence type="ECO:0000256" key="2">
    <source>
        <dbReference type="ARBA" id="ARBA00022469"/>
    </source>
</evidence>
<evidence type="ECO:0000256" key="8">
    <source>
        <dbReference type="HAMAP-Rule" id="MF_01317"/>
    </source>
</evidence>
<comment type="caution">
    <text evidence="9">The sequence shown here is derived from an EMBL/GenBank/DDBJ whole genome shotgun (WGS) entry which is preliminary data.</text>
</comment>
<keyword evidence="5 8" id="KW-1133">Transmembrane helix</keyword>
<evidence type="ECO:0000256" key="5">
    <source>
        <dbReference type="ARBA" id="ARBA00022989"/>
    </source>
</evidence>
<protein>
    <recommendedName>
        <fullName evidence="8">Photosystem II reaction center protein L</fullName>
        <shortName evidence="8">PSII-L</shortName>
    </recommendedName>
</protein>
<dbReference type="GO" id="GO:0031676">
    <property type="term" value="C:plasma membrane-derived thylakoid membrane"/>
    <property type="evidence" value="ECO:0007669"/>
    <property type="project" value="UniProtKB-SubCell"/>
</dbReference>
<dbReference type="HAMAP" id="MF_01317">
    <property type="entry name" value="PSII_PsbL"/>
    <property type="match status" value="1"/>
</dbReference>
<accession>A0A1U7IIP8</accession>